<dbReference type="EMBL" id="MN865127">
    <property type="protein sequence ID" value="QJR97682.1"/>
    <property type="molecule type" value="Genomic_DNA"/>
</dbReference>
<protein>
    <recommendedName>
        <fullName evidence="2">Helix-turn-helix domain-containing protein</fullName>
    </recommendedName>
</protein>
<dbReference type="GO" id="GO:0003677">
    <property type="term" value="F:DNA binding"/>
    <property type="evidence" value="ECO:0007669"/>
    <property type="project" value="InterPro"/>
</dbReference>
<name>A0A6M4NMP3_VIBAL</name>
<reference evidence="1" key="1">
    <citation type="submission" date="2019-12" db="EMBL/GenBank/DDBJ databases">
        <title>Identification of a novel metallo-beta-lactamase in a foodborne Vibrio alginolyticus isolate from China.</title>
        <authorList>
            <person name="Zheng Z."/>
            <person name="Ye L."/>
            <person name="Chen S."/>
        </authorList>
    </citation>
    <scope>NUCLEOTIDE SEQUENCE</scope>
    <source>
        <strain evidence="1">C1579</strain>
        <plasmid evidence="1">pC1579</plasmid>
    </source>
</reference>
<sequence length="75" mass="8725">MKLQQYIDLFYDGSNTDFAVAQGVKPQQVTQWKNNGFIVVEHVLYSPRRELAEVEPPKLKRNIPLPRGRERKTKG</sequence>
<dbReference type="AlphaFoldDB" id="A0A6M4NMP3"/>
<evidence type="ECO:0008006" key="2">
    <source>
        <dbReference type="Google" id="ProtNLM"/>
    </source>
</evidence>
<dbReference type="InterPro" id="IPR010982">
    <property type="entry name" value="Lambda_DNA-bd_dom_sf"/>
</dbReference>
<dbReference type="RefSeq" id="WP_169649614.1">
    <property type="nucleotide sequence ID" value="NZ_JBBLMX010000022.1"/>
</dbReference>
<accession>A0A6M4NMP3</accession>
<organism evidence="1">
    <name type="scientific">Vibrio alginolyticus</name>
    <dbReference type="NCBI Taxonomy" id="663"/>
    <lineage>
        <taxon>Bacteria</taxon>
        <taxon>Pseudomonadati</taxon>
        <taxon>Pseudomonadota</taxon>
        <taxon>Gammaproteobacteria</taxon>
        <taxon>Vibrionales</taxon>
        <taxon>Vibrionaceae</taxon>
        <taxon>Vibrio</taxon>
    </lineage>
</organism>
<dbReference type="Gene3D" id="1.10.260.40">
    <property type="entry name" value="lambda repressor-like DNA-binding domains"/>
    <property type="match status" value="1"/>
</dbReference>
<proteinExistence type="predicted"/>
<keyword evidence="1" id="KW-0614">Plasmid</keyword>
<evidence type="ECO:0000313" key="1">
    <source>
        <dbReference type="EMBL" id="QJR97682.1"/>
    </source>
</evidence>
<geneLocation type="plasmid" evidence="1">
    <name>pC1579</name>
</geneLocation>